<gene>
    <name evidence="3" type="ORF">AZI87_03090</name>
</gene>
<evidence type="ECO:0000313" key="4">
    <source>
        <dbReference type="Proteomes" id="UP000075799"/>
    </source>
</evidence>
<comment type="caution">
    <text evidence="3">The sequence shown here is derived from an EMBL/GenBank/DDBJ whole genome shotgun (WGS) entry which is preliminary data.</text>
</comment>
<organism evidence="3 4">
    <name type="scientific">Bdellovibrio bacteriovorus</name>
    <dbReference type="NCBI Taxonomy" id="959"/>
    <lineage>
        <taxon>Bacteria</taxon>
        <taxon>Pseudomonadati</taxon>
        <taxon>Bdellovibrionota</taxon>
        <taxon>Bdellovibrionia</taxon>
        <taxon>Bdellovibrionales</taxon>
        <taxon>Pseudobdellovibrionaceae</taxon>
        <taxon>Bdellovibrio</taxon>
    </lineage>
</organism>
<evidence type="ECO:0000256" key="1">
    <source>
        <dbReference type="ARBA" id="ARBA00007162"/>
    </source>
</evidence>
<accession>A0A162GIV5</accession>
<protein>
    <submittedName>
        <fullName evidence="3">Phosphonates-binding protein</fullName>
    </submittedName>
</protein>
<reference evidence="3 4" key="1">
    <citation type="submission" date="2016-03" db="EMBL/GenBank/DDBJ databases">
        <authorList>
            <person name="Ploux O."/>
        </authorList>
    </citation>
    <scope>NUCLEOTIDE SEQUENCE [LARGE SCALE GENOMIC DNA]</scope>
    <source>
        <strain evidence="3 4">EC13</strain>
    </source>
</reference>
<dbReference type="AlphaFoldDB" id="A0A162GIV5"/>
<evidence type="ECO:0000313" key="3">
    <source>
        <dbReference type="EMBL" id="KYG68257.1"/>
    </source>
</evidence>
<dbReference type="OrthoDB" id="5289663at2"/>
<dbReference type="PANTHER" id="PTHR35841:SF1">
    <property type="entry name" value="PHOSPHONATES-BINDING PERIPLASMIC PROTEIN"/>
    <property type="match status" value="1"/>
</dbReference>
<keyword evidence="2" id="KW-0732">Signal</keyword>
<dbReference type="PROSITE" id="PS51257">
    <property type="entry name" value="PROKAR_LIPOPROTEIN"/>
    <property type="match status" value="1"/>
</dbReference>
<dbReference type="RefSeq" id="WP_063204954.1">
    <property type="nucleotide sequence ID" value="NZ_LUKD01000001.1"/>
</dbReference>
<dbReference type="PANTHER" id="PTHR35841">
    <property type="entry name" value="PHOSPHONATES-BINDING PERIPLASMIC PROTEIN"/>
    <property type="match status" value="1"/>
</dbReference>
<dbReference type="GO" id="GO:0043190">
    <property type="term" value="C:ATP-binding cassette (ABC) transporter complex"/>
    <property type="evidence" value="ECO:0007669"/>
    <property type="project" value="InterPro"/>
</dbReference>
<dbReference type="Pfam" id="PF12974">
    <property type="entry name" value="Phosphonate-bd"/>
    <property type="match status" value="1"/>
</dbReference>
<evidence type="ECO:0000256" key="2">
    <source>
        <dbReference type="ARBA" id="ARBA00022729"/>
    </source>
</evidence>
<dbReference type="SUPFAM" id="SSF53850">
    <property type="entry name" value="Periplasmic binding protein-like II"/>
    <property type="match status" value="1"/>
</dbReference>
<proteinExistence type="inferred from homology"/>
<name>A0A162GIV5_BDEBC</name>
<dbReference type="InterPro" id="IPR005770">
    <property type="entry name" value="PhnD"/>
</dbReference>
<comment type="similarity">
    <text evidence="1">Belongs to the phosphate/phosphite/phosphonate binding protein family.</text>
</comment>
<dbReference type="Proteomes" id="UP000075799">
    <property type="component" value="Unassembled WGS sequence"/>
</dbReference>
<sequence length="297" mass="33082">MTRLLTMVLISSFLVSGCNLKKDALGTEKNPIKFHLVPAVDAKVLADNAKVLEEYLEKNTPYKYEITIPQSFVAVVEAFGTKRADVAAINTYGYYLAHKQYGVEARLTVIRYGIATYQSQFLARADSKIKTLKDLAGKKVAFVDPASTSGYLLPLKTLKDLKIEPKDTVFAMKHDSVVTMIYQGQVDAGATYYSPAQNGQIEDARRLVKTQYPDVEQKVKIIELSEPIPNDPIVFRKDMPEEMKEKIVDTLLQFAATPEGLKAIDLMLGATNFKKATDSDYDSVREMLKTLAPPEGK</sequence>
<dbReference type="Gene3D" id="3.40.190.10">
    <property type="entry name" value="Periplasmic binding protein-like II"/>
    <property type="match status" value="2"/>
</dbReference>
<dbReference type="NCBIfam" id="TIGR01098">
    <property type="entry name" value="3A0109s03R"/>
    <property type="match status" value="1"/>
</dbReference>
<dbReference type="CDD" id="cd01071">
    <property type="entry name" value="PBP2_PhnD_like"/>
    <property type="match status" value="1"/>
</dbReference>
<dbReference type="EMBL" id="LUKD01000001">
    <property type="protein sequence ID" value="KYG68257.1"/>
    <property type="molecule type" value="Genomic_DNA"/>
</dbReference>
<dbReference type="GO" id="GO:0055085">
    <property type="term" value="P:transmembrane transport"/>
    <property type="evidence" value="ECO:0007669"/>
    <property type="project" value="InterPro"/>
</dbReference>